<name>A0A1G2MVF5_9BACT</name>
<sequence>MFIEISNIVCTKILLPGGAAVAQSPVSVFLDIIVVTRMAKRETRTYADRRDALLKAVVKRRKKLKLLAIEYKGGKCHVCGYNRFAGALELHHVNKAEKSFGIGDKGYTRAWIKIKAELDKCVLLCANCHREVSGGITQLSAERRIEKRGEFGEILKKQNSWMRVQKDNPEPSPSHVKENF</sequence>
<comment type="caution">
    <text evidence="1">The sequence shown here is derived from an EMBL/GenBank/DDBJ whole genome shotgun (WGS) entry which is preliminary data.</text>
</comment>
<dbReference type="CDD" id="cd00085">
    <property type="entry name" value="HNHc"/>
    <property type="match status" value="1"/>
</dbReference>
<proteinExistence type="predicted"/>
<gene>
    <name evidence="1" type="ORF">A3D56_01355</name>
</gene>
<organism evidence="1 2">
    <name type="scientific">Candidatus Taylorbacteria bacterium RIFCSPHIGHO2_02_FULL_45_35</name>
    <dbReference type="NCBI Taxonomy" id="1802311"/>
    <lineage>
        <taxon>Bacteria</taxon>
        <taxon>Candidatus Tayloriibacteriota</taxon>
    </lineage>
</organism>
<dbReference type="Proteomes" id="UP000177943">
    <property type="component" value="Unassembled WGS sequence"/>
</dbReference>
<dbReference type="InterPro" id="IPR003615">
    <property type="entry name" value="HNH_nuc"/>
</dbReference>
<reference evidence="1 2" key="1">
    <citation type="journal article" date="2016" name="Nat. Commun.">
        <title>Thousands of microbial genomes shed light on interconnected biogeochemical processes in an aquifer system.</title>
        <authorList>
            <person name="Anantharaman K."/>
            <person name="Brown C.T."/>
            <person name="Hug L.A."/>
            <person name="Sharon I."/>
            <person name="Castelle C.J."/>
            <person name="Probst A.J."/>
            <person name="Thomas B.C."/>
            <person name="Singh A."/>
            <person name="Wilkins M.J."/>
            <person name="Karaoz U."/>
            <person name="Brodie E.L."/>
            <person name="Williams K.H."/>
            <person name="Hubbard S.S."/>
            <person name="Banfield J.F."/>
        </authorList>
    </citation>
    <scope>NUCLEOTIDE SEQUENCE [LARGE SCALE GENOMIC DNA]</scope>
</reference>
<evidence type="ECO:0000313" key="2">
    <source>
        <dbReference type="Proteomes" id="UP000177943"/>
    </source>
</evidence>
<protein>
    <recommendedName>
        <fullName evidence="3">HNH nuclease domain-containing protein</fullName>
    </recommendedName>
</protein>
<evidence type="ECO:0000313" key="1">
    <source>
        <dbReference type="EMBL" id="OHA27846.1"/>
    </source>
</evidence>
<accession>A0A1G2MVF5</accession>
<dbReference type="EMBL" id="MHRP01000004">
    <property type="protein sequence ID" value="OHA27846.1"/>
    <property type="molecule type" value="Genomic_DNA"/>
</dbReference>
<evidence type="ECO:0008006" key="3">
    <source>
        <dbReference type="Google" id="ProtNLM"/>
    </source>
</evidence>
<dbReference type="AlphaFoldDB" id="A0A1G2MVF5"/>